<dbReference type="Proteomes" id="UP001150062">
    <property type="component" value="Unassembled WGS sequence"/>
</dbReference>
<keyword evidence="2 3" id="KW-0040">ANK repeat</keyword>
<sequence>MFVATLIQELKKRKAPRTYILADSPIYENEQPKPKKIYHDQKIHICCNKSGLTILKLKELIRSGEKITKLGKNGHSCLHIYCSQCKIELQMVKFFLKKKLDPNLQTLDRGLTAVHLVCMNSQDCGVLRALLQHGSKLNIRNKYGYTALQLVIKNSPAFEMVQVLLEYGSSPNLETPKGRTCLELLCDQNNVSPALLEMMLGWYKQNNVRMKLSKNEQHIGLLMARHQNINLKSIKMLVNETEIDTMSTNVSGETILILFIKNFNSTRTGMDSDFLEIISEIMNRNKNHLFHSDFKQRTAFHYLCASGCPYLPFYKMFLDRITEEKEKKRLLMSLDLYRNTPLHLYLSQPIICWEILQLLIPNEEILFLDNVFGSNPLILLASHRIMNEKIVYIFEQFLLHPKINLFRHNNEYENVLTYICQIHNLMEFQFFKKFFSFFAKTIKENFRSNVIPFIFSLVDHTVSLFLYEAIDFVLKNGVSILNTDSNKNNILHKLLSDEIFNEQLFNYFLRTKEIKQLINTKNQYGVTPFHLICRKPHLRSNYLARFIKLNADVNLIYMGWKKKKSPLIICLEEDPKIEIIKLLIQSGSDLDFRNESNQTPLFRIVKMLSKILNPRKNYFLF</sequence>
<dbReference type="SUPFAM" id="SSF48403">
    <property type="entry name" value="Ankyrin repeat"/>
    <property type="match status" value="1"/>
</dbReference>
<evidence type="ECO:0000256" key="3">
    <source>
        <dbReference type="PROSITE-ProRule" id="PRU00023"/>
    </source>
</evidence>
<reference evidence="4" key="1">
    <citation type="submission" date="2022-08" db="EMBL/GenBank/DDBJ databases">
        <title>Novel sulfate-reducing endosymbionts in the free-living metamonad Anaeramoeba.</title>
        <authorList>
            <person name="Jerlstrom-Hultqvist J."/>
            <person name="Cepicka I."/>
            <person name="Gallot-Lavallee L."/>
            <person name="Salas-Leiva D."/>
            <person name="Curtis B.A."/>
            <person name="Zahonova K."/>
            <person name="Pipaliya S."/>
            <person name="Dacks J."/>
            <person name="Roger A.J."/>
        </authorList>
    </citation>
    <scope>NUCLEOTIDE SEQUENCE</scope>
    <source>
        <strain evidence="4">Schooner1</strain>
    </source>
</reference>
<dbReference type="PROSITE" id="PS50088">
    <property type="entry name" value="ANK_REPEAT"/>
    <property type="match status" value="1"/>
</dbReference>
<name>A0ABQ8YWS3_9EUKA</name>
<comment type="caution">
    <text evidence="4">The sequence shown here is derived from an EMBL/GenBank/DDBJ whole genome shotgun (WGS) entry which is preliminary data.</text>
</comment>
<protein>
    <submittedName>
        <fullName evidence="4">Ankyrin repeat-containing protein</fullName>
    </submittedName>
</protein>
<evidence type="ECO:0000313" key="4">
    <source>
        <dbReference type="EMBL" id="KAJ6248907.1"/>
    </source>
</evidence>
<keyword evidence="1" id="KW-0677">Repeat</keyword>
<dbReference type="SMART" id="SM00248">
    <property type="entry name" value="ANK"/>
    <property type="match status" value="7"/>
</dbReference>
<evidence type="ECO:0000313" key="5">
    <source>
        <dbReference type="Proteomes" id="UP001150062"/>
    </source>
</evidence>
<feature type="repeat" description="ANK" evidence="3">
    <location>
        <begin position="109"/>
        <end position="142"/>
    </location>
</feature>
<dbReference type="Gene3D" id="1.25.40.20">
    <property type="entry name" value="Ankyrin repeat-containing domain"/>
    <property type="match status" value="3"/>
</dbReference>
<dbReference type="EMBL" id="JAOAOG010000103">
    <property type="protein sequence ID" value="KAJ6248907.1"/>
    <property type="molecule type" value="Genomic_DNA"/>
</dbReference>
<dbReference type="PANTHER" id="PTHR24198">
    <property type="entry name" value="ANKYRIN REPEAT AND PROTEIN KINASE DOMAIN-CONTAINING PROTEIN"/>
    <property type="match status" value="1"/>
</dbReference>
<keyword evidence="5" id="KW-1185">Reference proteome</keyword>
<proteinExistence type="predicted"/>
<evidence type="ECO:0000256" key="2">
    <source>
        <dbReference type="ARBA" id="ARBA00023043"/>
    </source>
</evidence>
<dbReference type="PROSITE" id="PS50297">
    <property type="entry name" value="ANK_REP_REGION"/>
    <property type="match status" value="1"/>
</dbReference>
<organism evidence="4 5">
    <name type="scientific">Anaeramoeba flamelloides</name>
    <dbReference type="NCBI Taxonomy" id="1746091"/>
    <lineage>
        <taxon>Eukaryota</taxon>
        <taxon>Metamonada</taxon>
        <taxon>Anaeramoebidae</taxon>
        <taxon>Anaeramoeba</taxon>
    </lineage>
</organism>
<dbReference type="Pfam" id="PF12796">
    <property type="entry name" value="Ank_2"/>
    <property type="match status" value="1"/>
</dbReference>
<dbReference type="InterPro" id="IPR002110">
    <property type="entry name" value="Ankyrin_rpt"/>
</dbReference>
<dbReference type="PANTHER" id="PTHR24198:SF165">
    <property type="entry name" value="ANKYRIN REPEAT-CONTAINING PROTEIN-RELATED"/>
    <property type="match status" value="1"/>
</dbReference>
<accession>A0ABQ8YWS3</accession>
<gene>
    <name evidence="4" type="ORF">M0813_00060</name>
</gene>
<evidence type="ECO:0000256" key="1">
    <source>
        <dbReference type="ARBA" id="ARBA00022737"/>
    </source>
</evidence>
<dbReference type="InterPro" id="IPR036770">
    <property type="entry name" value="Ankyrin_rpt-contain_sf"/>
</dbReference>